<dbReference type="InterPro" id="IPR032466">
    <property type="entry name" value="Metal_Hydrolase"/>
</dbReference>
<dbReference type="SUPFAM" id="SSF51556">
    <property type="entry name" value="Metallo-dependent hydrolases"/>
    <property type="match status" value="1"/>
</dbReference>
<dbReference type="AlphaFoldDB" id="A0A2P8FI20"/>
<keyword evidence="2" id="KW-0378">Hydrolase</keyword>
<dbReference type="Proteomes" id="UP000240418">
    <property type="component" value="Unassembled WGS sequence"/>
</dbReference>
<gene>
    <name evidence="2" type="ORF">CLV88_102499</name>
</gene>
<dbReference type="PANTHER" id="PTHR43135">
    <property type="entry name" value="ALPHA-D-RIBOSE 1-METHYLPHOSPHONATE 5-TRIPHOSPHATE DIPHOSPHATASE"/>
    <property type="match status" value="1"/>
</dbReference>
<dbReference type="InterPro" id="IPR057744">
    <property type="entry name" value="OTAase-like"/>
</dbReference>
<dbReference type="Gene3D" id="3.20.20.140">
    <property type="entry name" value="Metal-dependent hydrolases"/>
    <property type="match status" value="1"/>
</dbReference>
<proteinExistence type="predicted"/>
<reference evidence="2 3" key="1">
    <citation type="submission" date="2018-03" db="EMBL/GenBank/DDBJ databases">
        <title>Genomic Encyclopedia of Archaeal and Bacterial Type Strains, Phase II (KMG-II): from individual species to whole genera.</title>
        <authorList>
            <person name="Goeker M."/>
        </authorList>
    </citation>
    <scope>NUCLEOTIDE SEQUENCE [LARGE SCALE GENOMIC DNA]</scope>
    <source>
        <strain evidence="2 3">DSM 100673</strain>
    </source>
</reference>
<evidence type="ECO:0000259" key="1">
    <source>
        <dbReference type="Pfam" id="PF01979"/>
    </source>
</evidence>
<dbReference type="InterPro" id="IPR006680">
    <property type="entry name" value="Amidohydro-rel"/>
</dbReference>
<dbReference type="OrthoDB" id="9765769at2"/>
<dbReference type="CDD" id="cd01299">
    <property type="entry name" value="Met_dep_hydrolase_A"/>
    <property type="match status" value="1"/>
</dbReference>
<dbReference type="Gene3D" id="2.30.40.10">
    <property type="entry name" value="Urease, subunit C, domain 1"/>
    <property type="match status" value="1"/>
</dbReference>
<evidence type="ECO:0000313" key="2">
    <source>
        <dbReference type="EMBL" id="PSL21379.1"/>
    </source>
</evidence>
<keyword evidence="3" id="KW-1185">Reference proteome</keyword>
<protein>
    <submittedName>
        <fullName evidence="2">Imidazolonepropionase-like amidohydrolase</fullName>
    </submittedName>
</protein>
<dbReference type="InterPro" id="IPR011059">
    <property type="entry name" value="Metal-dep_hydrolase_composite"/>
</dbReference>
<dbReference type="PANTHER" id="PTHR43135:SF3">
    <property type="entry name" value="ALPHA-D-RIBOSE 1-METHYLPHOSPHONATE 5-TRIPHOSPHATE DIPHOSPHATASE"/>
    <property type="match status" value="1"/>
</dbReference>
<comment type="caution">
    <text evidence="2">The sequence shown here is derived from an EMBL/GenBank/DDBJ whole genome shotgun (WGS) entry which is preliminary data.</text>
</comment>
<accession>A0A2P8FI20</accession>
<dbReference type="GO" id="GO:0016810">
    <property type="term" value="F:hydrolase activity, acting on carbon-nitrogen (but not peptide) bonds"/>
    <property type="evidence" value="ECO:0007669"/>
    <property type="project" value="InterPro"/>
</dbReference>
<sequence length="457" mass="49546">MDLQFYTPKPLRLIAVALAVAISGLTAMPIAAQEEGFPILFTNVHVFDGVNEARIENANVLVVNNLIAEVSTEPLVVANARIIDGGGRTLMPGLIDGHNHIMMPTAPYQAVNDWHWGYLSAVAGREAEKMLLRGFTTLRDTGGPAYGLAKAIDEGVLPGPRIYPSGHFISQTSGHTDFRSFNESHTRDRSSRNAFETGWGFMADGRSEVLAYTRETLRRGATQIKISVGGGVASAFDPLDTAQFTADEIRAAVDAADNWNTYVLAHAYTDRSVLRAVEAGVRSIDHGTLISELDTMIAMRDAGVIYNPQAVAFTPTPESQAALPPETVEKSRPVVEGLDRSMRLARESGVTITFGTDVFGSSEALARQNEELELRKQWFTSHEILVQATSNTAKLVAMSGPRNPYKDGPLGLIESGAYADLLLVEGNPVEDAAILVDYVNNIDLIMKDGVIYKNTLD</sequence>
<dbReference type="EMBL" id="PYGJ01000002">
    <property type="protein sequence ID" value="PSL21379.1"/>
    <property type="molecule type" value="Genomic_DNA"/>
</dbReference>
<organism evidence="2 3">
    <name type="scientific">Shimia abyssi</name>
    <dbReference type="NCBI Taxonomy" id="1662395"/>
    <lineage>
        <taxon>Bacteria</taxon>
        <taxon>Pseudomonadati</taxon>
        <taxon>Pseudomonadota</taxon>
        <taxon>Alphaproteobacteria</taxon>
        <taxon>Rhodobacterales</taxon>
        <taxon>Roseobacteraceae</taxon>
    </lineage>
</organism>
<dbReference type="RefSeq" id="WP_106607558.1">
    <property type="nucleotide sequence ID" value="NZ_PYGJ01000002.1"/>
</dbReference>
<dbReference type="InterPro" id="IPR051781">
    <property type="entry name" value="Metallo-dep_Hydrolase"/>
</dbReference>
<dbReference type="Pfam" id="PF01979">
    <property type="entry name" value="Amidohydro_1"/>
    <property type="match status" value="1"/>
</dbReference>
<feature type="domain" description="Amidohydrolase-related" evidence="1">
    <location>
        <begin position="89"/>
        <end position="450"/>
    </location>
</feature>
<name>A0A2P8FI20_9RHOB</name>
<evidence type="ECO:0000313" key="3">
    <source>
        <dbReference type="Proteomes" id="UP000240418"/>
    </source>
</evidence>
<dbReference type="SUPFAM" id="SSF51338">
    <property type="entry name" value="Composite domain of metallo-dependent hydrolases"/>
    <property type="match status" value="2"/>
</dbReference>